<dbReference type="Proteomes" id="UP000326546">
    <property type="component" value="Chromosome"/>
</dbReference>
<dbReference type="RefSeq" id="WP_158061512.1">
    <property type="nucleotide sequence ID" value="NZ_CP044427.1"/>
</dbReference>
<keyword evidence="2" id="KW-1185">Reference proteome</keyword>
<name>A0A5J6V595_9MICO</name>
<reference evidence="1 2" key="1">
    <citation type="submission" date="2019-09" db="EMBL/GenBank/DDBJ databases">
        <title>Serinicoccus pratensis sp. nov., isolated from meadow soil.</title>
        <authorList>
            <person name="Zhang W."/>
        </authorList>
    </citation>
    <scope>NUCLEOTIDE SEQUENCE [LARGE SCALE GENOMIC DNA]</scope>
    <source>
        <strain evidence="1 2">W204</strain>
    </source>
</reference>
<accession>A0A5J6V595</accession>
<evidence type="ECO:0000313" key="2">
    <source>
        <dbReference type="Proteomes" id="UP000326546"/>
    </source>
</evidence>
<dbReference type="AlphaFoldDB" id="A0A5J6V595"/>
<protein>
    <submittedName>
        <fullName evidence="1">Uncharacterized protein</fullName>
    </submittedName>
</protein>
<dbReference type="KEGG" id="serw:FY030_10810"/>
<gene>
    <name evidence="1" type="ORF">FY030_10810</name>
</gene>
<dbReference type="EMBL" id="CP044427">
    <property type="protein sequence ID" value="QFG69129.1"/>
    <property type="molecule type" value="Genomic_DNA"/>
</dbReference>
<organism evidence="1 2">
    <name type="scientific">Ornithinimicrobium pratense</name>
    <dbReference type="NCBI Taxonomy" id="2593973"/>
    <lineage>
        <taxon>Bacteria</taxon>
        <taxon>Bacillati</taxon>
        <taxon>Actinomycetota</taxon>
        <taxon>Actinomycetes</taxon>
        <taxon>Micrococcales</taxon>
        <taxon>Ornithinimicrobiaceae</taxon>
        <taxon>Ornithinimicrobium</taxon>
    </lineage>
</organism>
<evidence type="ECO:0000313" key="1">
    <source>
        <dbReference type="EMBL" id="QFG69129.1"/>
    </source>
</evidence>
<proteinExistence type="predicted"/>
<sequence length="63" mass="7021">MDAPTKRVWDPVAPREGIGHELRVVPRVPLPVPARAVLRRGLDTLFAQRHRRLRACLAPGAAH</sequence>